<dbReference type="SUPFAM" id="SSF89550">
    <property type="entry name" value="PHP domain-like"/>
    <property type="match status" value="1"/>
</dbReference>
<gene>
    <name evidence="2" type="ORF">DTL3_0312</name>
</gene>
<dbReference type="EMBL" id="LN824141">
    <property type="protein sequence ID" value="CEP77643.1"/>
    <property type="molecule type" value="Genomic_DNA"/>
</dbReference>
<dbReference type="PANTHER" id="PTHR42924:SF3">
    <property type="entry name" value="POLYMERASE_HISTIDINOL PHOSPHATASE N-TERMINAL DOMAIN-CONTAINING PROTEIN"/>
    <property type="match status" value="1"/>
</dbReference>
<dbReference type="KEGG" id="dtn:DTL3_0312"/>
<dbReference type="GO" id="GO:0035312">
    <property type="term" value="F:5'-3' DNA exonuclease activity"/>
    <property type="evidence" value="ECO:0007669"/>
    <property type="project" value="TreeGrafter"/>
</dbReference>
<feature type="domain" description="Transcobalamin-like C-terminal" evidence="1">
    <location>
        <begin position="522"/>
        <end position="587"/>
    </location>
</feature>
<dbReference type="NCBIfam" id="NF038032">
    <property type="entry name" value="CehA_McbA_metalo"/>
    <property type="match status" value="1"/>
</dbReference>
<dbReference type="GO" id="GO:0004534">
    <property type="term" value="F:5'-3' RNA exonuclease activity"/>
    <property type="evidence" value="ECO:0007669"/>
    <property type="project" value="TreeGrafter"/>
</dbReference>
<dbReference type="Gene3D" id="3.20.20.140">
    <property type="entry name" value="Metal-dependent hydrolases"/>
    <property type="match status" value="1"/>
</dbReference>
<name>A0A0C7NVZ2_DEFTU</name>
<dbReference type="CDD" id="cd07432">
    <property type="entry name" value="PHP_HisPPase"/>
    <property type="match status" value="1"/>
</dbReference>
<dbReference type="InterPro" id="IPR052018">
    <property type="entry name" value="PHP_domain"/>
</dbReference>
<dbReference type="HOGENOM" id="CLU_462889_0_0_0"/>
<keyword evidence="3" id="KW-1185">Reference proteome</keyword>
<dbReference type="RefSeq" id="WP_045087235.1">
    <property type="nucleotide sequence ID" value="NZ_LN824141.1"/>
</dbReference>
<dbReference type="PANTHER" id="PTHR42924">
    <property type="entry name" value="EXONUCLEASE"/>
    <property type="match status" value="1"/>
</dbReference>
<dbReference type="InterPro" id="IPR008969">
    <property type="entry name" value="CarboxyPept-like_regulatory"/>
</dbReference>
<dbReference type="Proteomes" id="UP000032809">
    <property type="component" value="Chromosome I"/>
</dbReference>
<sequence>MKENINKSLSRYKPKNNFIVLVVSLLVLLSLLPQILMAISKDTNTVLGTVYGKVTDEEGIGIPAVLRFISPESDIFETHYTDWLGGFELHLPATRYTIEIMHGPEYEIARSSFTLVPNEKKKLTFSLSRLYDLSKIGWFGGDAHLHSSYSDGSDDVALVALAAISNGLSWAFLTDHNTVEGHSEWLAARRFLLSSTLLEQKQQFIAIPGEEITTELGHFNVAGNRELVGWTPSKGSEDLKRIFSEAVLKSSITIVNHPFAPDNLGYKNWELINFFNALEVWNGRYPPYMMENYEAMSFWFELLNQGMKIAGISGTDCHDITGEPYGSLSMAPSNVIIDYFPISSDFFDEHEAEFRSWFRSGLYPGNPRVYVNTPVLNEFNVLGALSRGNCFITNGPLVLVNIDDKGPGEVIPVIETKKLELDIKIMSNQPLSKIIIIQGGRIVKEKKLAGLTDYVTKVDIDPNIGDWIIVQVFGNYPLFAMTNPIYLDSDVQEVTSKVKIIGPESTLIYNGSVKVVSKTPNAMNALIQACIISGNSWREMGGLIVEIAGYEMQKSAGWMYEVNGEIPTVGAKDYFLKDGDEVVWYWSSW</sequence>
<organism evidence="2 3">
    <name type="scientific">Defluviitoga tunisiensis</name>
    <dbReference type="NCBI Taxonomy" id="1006576"/>
    <lineage>
        <taxon>Bacteria</taxon>
        <taxon>Thermotogati</taxon>
        <taxon>Thermotogota</taxon>
        <taxon>Thermotogae</taxon>
        <taxon>Petrotogales</taxon>
        <taxon>Petrotogaceae</taxon>
        <taxon>Defluviitoga</taxon>
    </lineage>
</organism>
<evidence type="ECO:0000313" key="3">
    <source>
        <dbReference type="Proteomes" id="UP000032809"/>
    </source>
</evidence>
<reference evidence="3" key="1">
    <citation type="submission" date="2014-11" db="EMBL/GenBank/DDBJ databases">
        <authorList>
            <person name="Wibberg D."/>
        </authorList>
    </citation>
    <scope>NUCLEOTIDE SEQUENCE [LARGE SCALE GENOMIC DNA]</scope>
    <source>
        <strain evidence="3">L3</strain>
    </source>
</reference>
<dbReference type="Gene3D" id="2.170.130.30">
    <property type="match status" value="1"/>
</dbReference>
<dbReference type="InterPro" id="IPR016195">
    <property type="entry name" value="Pol/histidinol_Pase-like"/>
</dbReference>
<dbReference type="SUPFAM" id="SSF49464">
    <property type="entry name" value="Carboxypeptidase regulatory domain-like"/>
    <property type="match status" value="1"/>
</dbReference>
<dbReference type="OrthoDB" id="9801679at2"/>
<evidence type="ECO:0000259" key="1">
    <source>
        <dbReference type="Pfam" id="PF14478"/>
    </source>
</evidence>
<dbReference type="InterPro" id="IPR027954">
    <property type="entry name" value="Transcobalamin-like_C"/>
</dbReference>
<dbReference type="Pfam" id="PF14478">
    <property type="entry name" value="DUF4430"/>
    <property type="match status" value="1"/>
</dbReference>
<dbReference type="STRING" id="1006576.DTL3_0312"/>
<protein>
    <recommendedName>
        <fullName evidence="1">Transcobalamin-like C-terminal domain-containing protein</fullName>
    </recommendedName>
</protein>
<accession>A0A0C7NVZ2</accession>
<proteinExistence type="predicted"/>
<evidence type="ECO:0000313" key="2">
    <source>
        <dbReference type="EMBL" id="CEP77643.1"/>
    </source>
</evidence>
<dbReference type="AlphaFoldDB" id="A0A0C7NVZ2"/>